<evidence type="ECO:0000313" key="2">
    <source>
        <dbReference type="Proteomes" id="UP000198894"/>
    </source>
</evidence>
<gene>
    <name evidence="1" type="ORF">SAMN05428953_110200</name>
</gene>
<keyword evidence="2" id="KW-1185">Reference proteome</keyword>
<evidence type="ECO:0000313" key="1">
    <source>
        <dbReference type="EMBL" id="SDJ99876.1"/>
    </source>
</evidence>
<sequence length="238" mass="27476">MRYLLSLGIVLFSVPLSASEIILEQVTLRRGMEGDTRQSGALDDPKTYSKNKVYREEKALAAKAGVEIDQFLDDYYAKGFRKESGANRAVHYLIFYNSISAPRCKREYLIQRVRHTKIYYRNNRRIADKTVEYLVEVFKLNSYGHTKRADGHVQLHFLGDAQSRKTVVDIEVGCGEVRSVADGSAWPFEQKILFKELQDYSNKPGLYDKVSFEFSRSYSFASEFDRNGHKITLPDFLR</sequence>
<organism evidence="1 2">
    <name type="scientific">Mesorhizobium muleiense</name>
    <dbReference type="NCBI Taxonomy" id="1004279"/>
    <lineage>
        <taxon>Bacteria</taxon>
        <taxon>Pseudomonadati</taxon>
        <taxon>Pseudomonadota</taxon>
        <taxon>Alphaproteobacteria</taxon>
        <taxon>Hyphomicrobiales</taxon>
        <taxon>Phyllobacteriaceae</taxon>
        <taxon>Mesorhizobium</taxon>
    </lineage>
</organism>
<dbReference type="EMBL" id="FNEE01000010">
    <property type="protein sequence ID" value="SDJ99876.1"/>
    <property type="molecule type" value="Genomic_DNA"/>
</dbReference>
<proteinExistence type="predicted"/>
<dbReference type="Proteomes" id="UP000198894">
    <property type="component" value="Unassembled WGS sequence"/>
</dbReference>
<accession>A0A1G8YAX6</accession>
<dbReference type="AlphaFoldDB" id="A0A1G8YAX6"/>
<protein>
    <submittedName>
        <fullName evidence="1">Uncharacterized protein</fullName>
    </submittedName>
</protein>
<name>A0A1G8YAX6_9HYPH</name>
<reference evidence="2" key="1">
    <citation type="submission" date="2016-10" db="EMBL/GenBank/DDBJ databases">
        <authorList>
            <person name="Varghese N."/>
            <person name="Submissions S."/>
        </authorList>
    </citation>
    <scope>NUCLEOTIDE SEQUENCE [LARGE SCALE GENOMIC DNA]</scope>
    <source>
        <strain evidence="2">CGMCC 1.11022</strain>
    </source>
</reference>